<dbReference type="InterPro" id="IPR054831">
    <property type="entry name" value="UPF0122_fam_protein"/>
</dbReference>
<dbReference type="InterPro" id="IPR013324">
    <property type="entry name" value="RNA_pol_sigma_r3/r4-like"/>
</dbReference>
<dbReference type="Gene3D" id="1.10.10.10">
    <property type="entry name" value="Winged helix-like DNA-binding domain superfamily/Winged helix DNA-binding domain"/>
    <property type="match status" value="1"/>
</dbReference>
<dbReference type="NCBIfam" id="NF045758">
    <property type="entry name" value="YlxM"/>
    <property type="match status" value="1"/>
</dbReference>
<name>A0ABQ5M4Q4_9FIRM</name>
<organism evidence="4 5">
    <name type="scientific">Lacrimispora amygdalina</name>
    <dbReference type="NCBI Taxonomy" id="253257"/>
    <lineage>
        <taxon>Bacteria</taxon>
        <taxon>Bacillati</taxon>
        <taxon>Bacillota</taxon>
        <taxon>Clostridia</taxon>
        <taxon>Lachnospirales</taxon>
        <taxon>Lachnospiraceae</taxon>
        <taxon>Lacrimispora</taxon>
    </lineage>
</organism>
<protein>
    <recommendedName>
        <fullName evidence="3">UPF0122 protein LAD12857_15030</fullName>
    </recommendedName>
</protein>
<dbReference type="PANTHER" id="PTHR40083">
    <property type="entry name" value="UPF0122 PROTEIN CBO2450/CLC_2298"/>
    <property type="match status" value="1"/>
</dbReference>
<dbReference type="InterPro" id="IPR036388">
    <property type="entry name" value="WH-like_DNA-bd_sf"/>
</dbReference>
<dbReference type="SUPFAM" id="SSF88659">
    <property type="entry name" value="Sigma3 and sigma4 domains of RNA polymerase sigma factors"/>
    <property type="match status" value="1"/>
</dbReference>
<gene>
    <name evidence="4" type="ORF">LAD12857_15030</name>
</gene>
<dbReference type="Proteomes" id="UP001419084">
    <property type="component" value="Unassembled WGS sequence"/>
</dbReference>
<dbReference type="Pfam" id="PF04297">
    <property type="entry name" value="UPF0122"/>
    <property type="match status" value="1"/>
</dbReference>
<keyword evidence="5" id="KW-1185">Reference proteome</keyword>
<proteinExistence type="inferred from homology"/>
<comment type="similarity">
    <text evidence="1 3">Belongs to the UPF0122 family.</text>
</comment>
<dbReference type="InterPro" id="IPR007394">
    <property type="entry name" value="UPF0122"/>
</dbReference>
<reference evidence="4 5" key="1">
    <citation type="journal article" date="2024" name="Int. J. Syst. Evol. Microbiol.">
        <title>Lacrimispora brassicae sp. nov. isolated from fermented cabbage, and proposal of Clostridium indicum Gundawar et al. 2019 and Clostridium methoxybenzovorans Mechichi et al. 1999 as heterotypic synonyms of Lacrimispora amygdalina (Parshina et al. 2003) Haas and Blanchard 2020 and Lacrimispora indolis (McClung and McCoy 1957) Haas and Blanchard 2020, respectively.</title>
        <authorList>
            <person name="Kobayashi H."/>
            <person name="Tanizawa Y."/>
            <person name="Sakamoto M."/>
            <person name="Ohkuma M."/>
            <person name="Tohno M."/>
        </authorList>
    </citation>
    <scope>NUCLEOTIDE SEQUENCE [LARGE SCALE GENOMIC DNA]</scope>
    <source>
        <strain evidence="4 5">DSM 12857</strain>
    </source>
</reference>
<evidence type="ECO:0000313" key="4">
    <source>
        <dbReference type="EMBL" id="GLB29580.1"/>
    </source>
</evidence>
<comment type="function">
    <text evidence="2 3">Might take part in the signal recognition particle (SRP) pathway. This is inferred from the conservation of its genetic proximity to ftsY/ffh. May be a regulatory protein.</text>
</comment>
<accession>A0ABQ5M4Q4</accession>
<evidence type="ECO:0000256" key="3">
    <source>
        <dbReference type="HAMAP-Rule" id="MF_00245"/>
    </source>
</evidence>
<comment type="caution">
    <text evidence="4">The sequence shown here is derived from an EMBL/GenBank/DDBJ whole genome shotgun (WGS) entry which is preliminary data.</text>
</comment>
<evidence type="ECO:0000256" key="2">
    <source>
        <dbReference type="ARBA" id="ARBA00024764"/>
    </source>
</evidence>
<dbReference type="EMBL" id="BRPJ01000029">
    <property type="protein sequence ID" value="GLB29580.1"/>
    <property type="molecule type" value="Genomic_DNA"/>
</dbReference>
<sequence length="124" mass="14342">MYDITGDDMEKIARQGLLYDFYGALLTEHQRNIYEDVVLYDLSLSEIAQEQGISRQGVHDLVKRCDKILEGYEEKLHLVEKFEKTKGLAREIRNLTAEFAGTKDMSLIHRIEEISGEIIELEAH</sequence>
<dbReference type="PANTHER" id="PTHR40083:SF1">
    <property type="entry name" value="UPF0122 PROTEIN YLXM"/>
    <property type="match status" value="1"/>
</dbReference>
<evidence type="ECO:0000313" key="5">
    <source>
        <dbReference type="Proteomes" id="UP001419084"/>
    </source>
</evidence>
<evidence type="ECO:0000256" key="1">
    <source>
        <dbReference type="ARBA" id="ARBA00008720"/>
    </source>
</evidence>
<dbReference type="HAMAP" id="MF_00245">
    <property type="entry name" value="UPF0122"/>
    <property type="match status" value="1"/>
</dbReference>